<name>A0A8H5XCX6_FUSCI</name>
<keyword evidence="1" id="KW-0539">Nucleus</keyword>
<feature type="compositionally biased region" description="Acidic residues" evidence="2">
    <location>
        <begin position="451"/>
        <end position="472"/>
    </location>
</feature>
<feature type="region of interest" description="Disordered" evidence="2">
    <location>
        <begin position="60"/>
        <end position="79"/>
    </location>
</feature>
<dbReference type="InterPro" id="IPR052973">
    <property type="entry name" value="Fungal_sec-metab_reg_TF"/>
</dbReference>
<dbReference type="GO" id="GO:0008270">
    <property type="term" value="F:zinc ion binding"/>
    <property type="evidence" value="ECO:0007669"/>
    <property type="project" value="InterPro"/>
</dbReference>
<feature type="compositionally biased region" description="Polar residues" evidence="2">
    <location>
        <begin position="297"/>
        <end position="310"/>
    </location>
</feature>
<feature type="compositionally biased region" description="Low complexity" evidence="2">
    <location>
        <begin position="203"/>
        <end position="233"/>
    </location>
</feature>
<dbReference type="GO" id="GO:0000981">
    <property type="term" value="F:DNA-binding transcription factor activity, RNA polymerase II-specific"/>
    <property type="evidence" value="ECO:0007669"/>
    <property type="project" value="InterPro"/>
</dbReference>
<feature type="compositionally biased region" description="Polar residues" evidence="2">
    <location>
        <begin position="427"/>
        <end position="441"/>
    </location>
</feature>
<feature type="region of interest" description="Disordered" evidence="2">
    <location>
        <begin position="379"/>
        <end position="526"/>
    </location>
</feature>
<sequence>MDVSHNGQGLVDVDAPASPFRPGFEGNEWLRLHGTLRFMGLGTQVPEWGFLLVQLRSASIQRTRKRQNTGTGVGPKRKRHCLSLNQQRFDSDNEDRVPGPASKSGCANWQDPSSSSQSSVSPDFAQQPGHPKSDNATSSGTYTGGVYPGGSVGLVNVQGLGSPPQDLSSPEPALSILSGQANPRHGSHGTPLRATISSGHGLSPESSASDSDCSSGPSSSESSGPASGQPSSQTIRSQPPPEVSLLGKGTCSDTSSNEQASRSVNVIQSISPPGDDAGHLDFPLKRGAEDVPGPLLSPNTLGDSPSQEVQAQVDFGRNSDDDDDSDHSDTLDQLESDFNDLLFFDPGRTINYSLSRDDAIASRLQDEDSDLEVWEVAEDVPAPDTGHDNVSRPGTPPTGIRRALATAHSQEPKHPFETSDGDDTASVDGTCSSFSGSSGVNNRELIVQPEDREEGNEESDVENDIFGELDEIVADHSDSDSFETRAGPSAVSRWERRIQSSSDNDDSGEGASPQNESSEDQEVSEEEIGYISDARDTNVEIEDETGSATLNIPASSTNSIVFPSETTGSGQAPLTPEELEVVRTTREIGACVRCRFQKTKCVIDEQNPEGECKTCMNVSKTSPKTIHRVPCLRLRIADVVLYRTGGLKLTKRWTGIEMRDIGDRLDKVAVTIEVSQNLCSKPLRMKVVRFRPIEGDVTARYWTDGLFGKETFKKKELANYCLENIYDTAEIVRQYTIDNALPAFYHTVQEESESEAGEASIVRTYLTAMARYLDLHNEYKSTGSLSKDDEKELEIFGNLFILWCAIQHTVGSLYIQGDETLGMVPETEDKSYPLYGKVSVPRMVVAQFDTLNYNEILERYKEKLLRDIDWLFSQDKNRWWFTIYLVVFILLREASRMTADRYRHARANYGSRLRYSIPNFVEGLHASCNNILIHWHYYNYDQWPTTRSSGLTNGVARNDHFETLAPKDRRLVKQNLKDPAVKKHLLVWDQYKKENGKVPKITLQHDTGSIRYVGAQDKYDWDHPLYWVSQMFENKWSPHPTYMGEQEPKSKLMSVMMAVAAAG</sequence>
<proteinExistence type="predicted"/>
<organism evidence="3 4">
    <name type="scientific">Fusarium circinatum</name>
    <name type="common">Pitch canker fungus</name>
    <name type="synonym">Gibberella circinata</name>
    <dbReference type="NCBI Taxonomy" id="48490"/>
    <lineage>
        <taxon>Eukaryota</taxon>
        <taxon>Fungi</taxon>
        <taxon>Dikarya</taxon>
        <taxon>Ascomycota</taxon>
        <taxon>Pezizomycotina</taxon>
        <taxon>Sordariomycetes</taxon>
        <taxon>Hypocreomycetidae</taxon>
        <taxon>Hypocreales</taxon>
        <taxon>Nectriaceae</taxon>
        <taxon>Fusarium</taxon>
        <taxon>Fusarium fujikuroi species complex</taxon>
    </lineage>
</organism>
<feature type="compositionally biased region" description="Polar residues" evidence="2">
    <location>
        <begin position="546"/>
        <end position="572"/>
    </location>
</feature>
<protein>
    <recommendedName>
        <fullName evidence="5">Zn(2)-C6 fungal-type domain-containing protein</fullName>
    </recommendedName>
</protein>
<keyword evidence="4" id="KW-1185">Reference proteome</keyword>
<dbReference type="AlphaFoldDB" id="A0A8H5XCX6"/>
<dbReference type="InterPro" id="IPR001138">
    <property type="entry name" value="Zn2Cys6_DnaBD"/>
</dbReference>
<dbReference type="PANTHER" id="PTHR35392">
    <property type="entry name" value="ZN(II)2CYS6 TRANSCRIPTION FACTOR (EUROFUNG)-RELATED-RELATED"/>
    <property type="match status" value="1"/>
</dbReference>
<dbReference type="EMBL" id="JAAQPE010000020">
    <property type="protein sequence ID" value="KAF5691355.1"/>
    <property type="molecule type" value="Genomic_DNA"/>
</dbReference>
<reference evidence="4" key="1">
    <citation type="journal article" date="2020" name="BMC Genomics">
        <title>Correction to: Identification and distribution of gene clusters required for synthesis of sphingolipid metabolism inhibitors in diverse species of the filamentous fungus Fusarium.</title>
        <authorList>
            <person name="Kim H.S."/>
            <person name="Lohmar J.M."/>
            <person name="Busman M."/>
            <person name="Brown D.W."/>
            <person name="Naumann T.A."/>
            <person name="Divon H.H."/>
            <person name="Lysoe E."/>
            <person name="Uhlig S."/>
            <person name="Proctor R.H."/>
        </authorList>
    </citation>
    <scope>NUCLEOTIDE SEQUENCE [LARGE SCALE GENOMIC DNA]</scope>
    <source>
        <strain evidence="4">NRRL 25331</strain>
    </source>
</reference>
<gene>
    <name evidence="3" type="ORF">FCIRC_470</name>
</gene>
<dbReference type="Proteomes" id="UP000572754">
    <property type="component" value="Unassembled WGS sequence"/>
</dbReference>
<feature type="compositionally biased region" description="Acidic residues" evidence="2">
    <location>
        <begin position="517"/>
        <end position="526"/>
    </location>
</feature>
<dbReference type="CDD" id="cd00067">
    <property type="entry name" value="GAL4"/>
    <property type="match status" value="1"/>
</dbReference>
<evidence type="ECO:0008006" key="5">
    <source>
        <dbReference type="Google" id="ProtNLM"/>
    </source>
</evidence>
<feature type="region of interest" description="Disordered" evidence="2">
    <location>
        <begin position="546"/>
        <end position="574"/>
    </location>
</feature>
<reference evidence="3 4" key="2">
    <citation type="submission" date="2020-05" db="EMBL/GenBank/DDBJ databases">
        <title>Identification and distribution of gene clusters putatively required for synthesis of sphingolipid metabolism inhibitors in phylogenetically diverse species of the filamentous fungus Fusarium.</title>
        <authorList>
            <person name="Kim H.-S."/>
            <person name="Busman M."/>
            <person name="Brown D.W."/>
            <person name="Divon H."/>
            <person name="Uhlig S."/>
            <person name="Proctor R.H."/>
        </authorList>
    </citation>
    <scope>NUCLEOTIDE SEQUENCE [LARGE SCALE GENOMIC DNA]</scope>
    <source>
        <strain evidence="3 4">NRRL 25331</strain>
    </source>
</reference>
<feature type="compositionally biased region" description="Polar residues" evidence="2">
    <location>
        <begin position="251"/>
        <end position="271"/>
    </location>
</feature>
<evidence type="ECO:0000256" key="1">
    <source>
        <dbReference type="ARBA" id="ARBA00023242"/>
    </source>
</evidence>
<dbReference type="PANTHER" id="PTHR35392:SF3">
    <property type="entry name" value="ZN(2)-C6 FUNGAL-TYPE DOMAIN-CONTAINING PROTEIN"/>
    <property type="match status" value="1"/>
</dbReference>
<comment type="caution">
    <text evidence="3">The sequence shown here is derived from an EMBL/GenBank/DDBJ whole genome shotgun (WGS) entry which is preliminary data.</text>
</comment>
<evidence type="ECO:0000256" key="2">
    <source>
        <dbReference type="SAM" id="MobiDB-lite"/>
    </source>
</evidence>
<accession>A0A8H5XCX6</accession>
<feature type="region of interest" description="Disordered" evidence="2">
    <location>
        <begin position="85"/>
        <end position="144"/>
    </location>
</feature>
<feature type="compositionally biased region" description="Low complexity" evidence="2">
    <location>
        <begin position="110"/>
        <end position="123"/>
    </location>
</feature>
<evidence type="ECO:0000313" key="4">
    <source>
        <dbReference type="Proteomes" id="UP000572754"/>
    </source>
</evidence>
<evidence type="ECO:0000313" key="3">
    <source>
        <dbReference type="EMBL" id="KAF5691355.1"/>
    </source>
</evidence>
<feature type="region of interest" description="Disordered" evidence="2">
    <location>
        <begin position="156"/>
        <end position="332"/>
    </location>
</feature>
<feature type="compositionally biased region" description="Basic and acidic residues" evidence="2">
    <location>
        <begin position="276"/>
        <end position="289"/>
    </location>
</feature>
<feature type="compositionally biased region" description="Basic and acidic residues" evidence="2">
    <location>
        <begin position="473"/>
        <end position="483"/>
    </location>
</feature>
<feature type="compositionally biased region" description="Acidic residues" evidence="2">
    <location>
        <begin position="320"/>
        <end position="332"/>
    </location>
</feature>